<dbReference type="KEGG" id="bml:BMA10229_A3160"/>
<dbReference type="AlphaFoldDB" id="A2SAY2"/>
<accession>A2SAY2</accession>
<dbReference type="Proteomes" id="UP000002283">
    <property type="component" value="Chromosome I"/>
</dbReference>
<dbReference type="HOGENOM" id="CLU_3115475_0_0_4"/>
<organism evidence="2 3">
    <name type="scientific">Burkholderia mallei (strain NCTC 10229)</name>
    <dbReference type="NCBI Taxonomy" id="412022"/>
    <lineage>
        <taxon>Bacteria</taxon>
        <taxon>Pseudomonadati</taxon>
        <taxon>Pseudomonadota</taxon>
        <taxon>Betaproteobacteria</taxon>
        <taxon>Burkholderiales</taxon>
        <taxon>Burkholderiaceae</taxon>
        <taxon>Burkholderia</taxon>
        <taxon>pseudomallei group</taxon>
    </lineage>
</organism>
<name>A2SAY2_BURM9</name>
<protein>
    <submittedName>
        <fullName evidence="2">Uncharacterized protein</fullName>
    </submittedName>
</protein>
<proteinExistence type="predicted"/>
<feature type="compositionally biased region" description="Basic and acidic residues" evidence="1">
    <location>
        <begin position="1"/>
        <end position="12"/>
    </location>
</feature>
<reference evidence="2 3" key="1">
    <citation type="submission" date="2007-01" db="EMBL/GenBank/DDBJ databases">
        <authorList>
            <person name="DeShazer D."/>
            <person name="Woods D.E."/>
            <person name="Nierman W.C."/>
        </authorList>
    </citation>
    <scope>NUCLEOTIDE SEQUENCE [LARGE SCALE GENOMIC DNA]</scope>
    <source>
        <strain evidence="2 3">NCTC 10229</strain>
    </source>
</reference>
<gene>
    <name evidence="2" type="ordered locus">BMA10229_A3160</name>
</gene>
<dbReference type="EMBL" id="CP000546">
    <property type="protein sequence ID" value="ABN01980.1"/>
    <property type="molecule type" value="Genomic_DNA"/>
</dbReference>
<feature type="compositionally biased region" description="Basic residues" evidence="1">
    <location>
        <begin position="22"/>
        <end position="32"/>
    </location>
</feature>
<evidence type="ECO:0000313" key="2">
    <source>
        <dbReference type="EMBL" id="ABN01980.1"/>
    </source>
</evidence>
<evidence type="ECO:0000313" key="3">
    <source>
        <dbReference type="Proteomes" id="UP000002283"/>
    </source>
</evidence>
<feature type="region of interest" description="Disordered" evidence="1">
    <location>
        <begin position="1"/>
        <end position="50"/>
    </location>
</feature>
<evidence type="ECO:0000256" key="1">
    <source>
        <dbReference type="SAM" id="MobiDB-lite"/>
    </source>
</evidence>
<sequence length="50" mass="5806">MAVDGRREERLGRSTRAWRFARERRIRPRKPGTSRGKPAQNARKSSRANA</sequence>